<keyword evidence="2" id="KW-1185">Reference proteome</keyword>
<organism evidence="1 2">
    <name type="scientific">Glossina brevipalpis</name>
    <dbReference type="NCBI Taxonomy" id="37001"/>
    <lineage>
        <taxon>Eukaryota</taxon>
        <taxon>Metazoa</taxon>
        <taxon>Ecdysozoa</taxon>
        <taxon>Arthropoda</taxon>
        <taxon>Hexapoda</taxon>
        <taxon>Insecta</taxon>
        <taxon>Pterygota</taxon>
        <taxon>Neoptera</taxon>
        <taxon>Endopterygota</taxon>
        <taxon>Diptera</taxon>
        <taxon>Brachycera</taxon>
        <taxon>Muscomorpha</taxon>
        <taxon>Hippoboscoidea</taxon>
        <taxon>Glossinidae</taxon>
        <taxon>Glossina</taxon>
    </lineage>
</organism>
<evidence type="ECO:0000313" key="1">
    <source>
        <dbReference type="EnsemblMetazoa" id="GBRI032356-PA"/>
    </source>
</evidence>
<dbReference type="VEuPathDB" id="VectorBase:GBRI032356"/>
<dbReference type="Proteomes" id="UP000091820">
    <property type="component" value="Unassembled WGS sequence"/>
</dbReference>
<reference evidence="1" key="2">
    <citation type="submission" date="2020-05" db="UniProtKB">
        <authorList>
            <consortium name="EnsemblMetazoa"/>
        </authorList>
    </citation>
    <scope>IDENTIFICATION</scope>
    <source>
        <strain evidence="1">IAEA</strain>
    </source>
</reference>
<accession>A0A1A9WUA3</accession>
<proteinExistence type="predicted"/>
<name>A0A1A9WUA3_9MUSC</name>
<evidence type="ECO:0000313" key="2">
    <source>
        <dbReference type="Proteomes" id="UP000091820"/>
    </source>
</evidence>
<reference evidence="2" key="1">
    <citation type="submission" date="2014-03" db="EMBL/GenBank/DDBJ databases">
        <authorList>
            <person name="Aksoy S."/>
            <person name="Warren W."/>
            <person name="Wilson R.K."/>
        </authorList>
    </citation>
    <scope>NUCLEOTIDE SEQUENCE [LARGE SCALE GENOMIC DNA]</scope>
    <source>
        <strain evidence="2">IAEA</strain>
    </source>
</reference>
<sequence>MEAIQVINLDEFNSPVSSSALISEGQIINKPFSHITESKFFPINYPPNFKANMSPMSVISSLLPLLSFKRRAGVRNVVFPSLPLSSLTSPEYNTERRAGVRNVVFPSLPLSSLTSPCNKQDCSNIGNPSSATFLKVSQTKGYRKRILKGFYKCNEQIHEQTAISEEIGRKMLQLEAEKTILLKEYVDNAKQIKKMFQNYLNKN</sequence>
<dbReference type="EnsemblMetazoa" id="GBRI032356-RA">
    <property type="protein sequence ID" value="GBRI032356-PA"/>
    <property type="gene ID" value="GBRI032356"/>
</dbReference>
<protein>
    <submittedName>
        <fullName evidence="1">Uncharacterized protein</fullName>
    </submittedName>
</protein>
<dbReference type="AlphaFoldDB" id="A0A1A9WUA3"/>